<dbReference type="Proteomes" id="UP000178493">
    <property type="component" value="Unassembled WGS sequence"/>
</dbReference>
<evidence type="ECO:0000256" key="5">
    <source>
        <dbReference type="ARBA" id="ARBA00022927"/>
    </source>
</evidence>
<dbReference type="PRINTS" id="PR01651">
    <property type="entry name" value="SECGEXPORT"/>
</dbReference>
<dbReference type="GO" id="GO:0009306">
    <property type="term" value="P:protein secretion"/>
    <property type="evidence" value="ECO:0007669"/>
    <property type="project" value="UniProtKB-UniRule"/>
</dbReference>
<evidence type="ECO:0000256" key="2">
    <source>
        <dbReference type="ARBA" id="ARBA00008445"/>
    </source>
</evidence>
<organism evidence="10 11">
    <name type="scientific">Candidatus Woykebacteria bacterium GWB1_45_5</name>
    <dbReference type="NCBI Taxonomy" id="1802592"/>
    <lineage>
        <taxon>Bacteria</taxon>
        <taxon>Candidatus Woykeibacteriota</taxon>
    </lineage>
</organism>
<sequence>MRPFILVLLTVIAISLVALILLQVRGSGVGSIFGGTGEVYRTRRGAEKLLHYTTIALAFLFSAISFCLIFVQ</sequence>
<accession>A0A1G1W854</accession>
<dbReference type="GO" id="GO:0005886">
    <property type="term" value="C:plasma membrane"/>
    <property type="evidence" value="ECO:0007669"/>
    <property type="project" value="UniProtKB-SubCell"/>
</dbReference>
<evidence type="ECO:0000256" key="4">
    <source>
        <dbReference type="ARBA" id="ARBA00022692"/>
    </source>
</evidence>
<evidence type="ECO:0000256" key="1">
    <source>
        <dbReference type="ARBA" id="ARBA00004141"/>
    </source>
</evidence>
<evidence type="ECO:0000256" key="9">
    <source>
        <dbReference type="RuleBase" id="RU365087"/>
    </source>
</evidence>
<comment type="caution">
    <text evidence="10">The sequence shown here is derived from an EMBL/GenBank/DDBJ whole genome shotgun (WGS) entry which is preliminary data.</text>
</comment>
<evidence type="ECO:0000256" key="7">
    <source>
        <dbReference type="ARBA" id="ARBA00023010"/>
    </source>
</evidence>
<comment type="similarity">
    <text evidence="2 9">Belongs to the SecG family.</text>
</comment>
<comment type="subcellular location">
    <subcellularLocation>
        <location evidence="9">Cell membrane</location>
        <topology evidence="9">Multi-pass membrane protein</topology>
    </subcellularLocation>
    <subcellularLocation>
        <location evidence="1">Membrane</location>
        <topology evidence="1">Multi-pass membrane protein</topology>
    </subcellularLocation>
</comment>
<keyword evidence="7 9" id="KW-0811">Translocation</keyword>
<dbReference type="AlphaFoldDB" id="A0A1G1W854"/>
<comment type="caution">
    <text evidence="9">Lacks conserved residue(s) required for the propagation of feature annotation.</text>
</comment>
<evidence type="ECO:0000313" key="11">
    <source>
        <dbReference type="Proteomes" id="UP000178493"/>
    </source>
</evidence>
<keyword evidence="8 9" id="KW-0472">Membrane</keyword>
<evidence type="ECO:0000256" key="8">
    <source>
        <dbReference type="ARBA" id="ARBA00023136"/>
    </source>
</evidence>
<keyword evidence="6 9" id="KW-1133">Transmembrane helix</keyword>
<gene>
    <name evidence="10" type="ORF">A2126_00540</name>
</gene>
<keyword evidence="5 9" id="KW-0653">Protein transport</keyword>
<dbReference type="GO" id="GO:0015450">
    <property type="term" value="F:protein-transporting ATPase activity"/>
    <property type="evidence" value="ECO:0007669"/>
    <property type="project" value="UniProtKB-UniRule"/>
</dbReference>
<evidence type="ECO:0000256" key="6">
    <source>
        <dbReference type="ARBA" id="ARBA00022989"/>
    </source>
</evidence>
<protein>
    <recommendedName>
        <fullName evidence="9">Protein-export membrane protein SecG</fullName>
    </recommendedName>
</protein>
<proteinExistence type="inferred from homology"/>
<dbReference type="Pfam" id="PF03840">
    <property type="entry name" value="SecG"/>
    <property type="match status" value="1"/>
</dbReference>
<evidence type="ECO:0000313" key="10">
    <source>
        <dbReference type="EMBL" id="OGY23852.1"/>
    </source>
</evidence>
<dbReference type="InterPro" id="IPR004692">
    <property type="entry name" value="SecG"/>
</dbReference>
<name>A0A1G1W854_9BACT</name>
<feature type="transmembrane region" description="Helical" evidence="9">
    <location>
        <begin position="50"/>
        <end position="71"/>
    </location>
</feature>
<dbReference type="EMBL" id="MHCO01000027">
    <property type="protein sequence ID" value="OGY23852.1"/>
    <property type="molecule type" value="Genomic_DNA"/>
</dbReference>
<reference evidence="10 11" key="1">
    <citation type="journal article" date="2016" name="Nat. Commun.">
        <title>Thousands of microbial genomes shed light on interconnected biogeochemical processes in an aquifer system.</title>
        <authorList>
            <person name="Anantharaman K."/>
            <person name="Brown C.T."/>
            <person name="Hug L.A."/>
            <person name="Sharon I."/>
            <person name="Castelle C.J."/>
            <person name="Probst A.J."/>
            <person name="Thomas B.C."/>
            <person name="Singh A."/>
            <person name="Wilkins M.J."/>
            <person name="Karaoz U."/>
            <person name="Brodie E.L."/>
            <person name="Williams K.H."/>
            <person name="Hubbard S.S."/>
            <person name="Banfield J.F."/>
        </authorList>
    </citation>
    <scope>NUCLEOTIDE SEQUENCE [LARGE SCALE GENOMIC DNA]</scope>
</reference>
<comment type="function">
    <text evidence="9">Involved in protein export. Participates in an early event of protein translocation.</text>
</comment>
<dbReference type="NCBIfam" id="TIGR00810">
    <property type="entry name" value="secG"/>
    <property type="match status" value="1"/>
</dbReference>
<evidence type="ECO:0000256" key="3">
    <source>
        <dbReference type="ARBA" id="ARBA00022448"/>
    </source>
</evidence>
<keyword evidence="4 9" id="KW-0812">Transmembrane</keyword>
<keyword evidence="9" id="KW-1003">Cell membrane</keyword>
<keyword evidence="3 9" id="KW-0813">Transport</keyword>